<evidence type="ECO:0000313" key="2">
    <source>
        <dbReference type="Proteomes" id="UP000027586"/>
    </source>
</evidence>
<name>A0A068S482_9FUNG</name>
<comment type="caution">
    <text evidence="1">The sequence shown here is derived from an EMBL/GenBank/DDBJ whole genome shotgun (WGS) entry which is preliminary data.</text>
</comment>
<reference evidence="1" key="1">
    <citation type="submission" date="2013-08" db="EMBL/GenBank/DDBJ databases">
        <title>Gene expansion shapes genome architecture in the human pathogen Lichtheimia corymbifera: an evolutionary genomics analysis in the ancient terrestrial Mucorales (Mucoromycotina).</title>
        <authorList>
            <person name="Schwartze V.U."/>
            <person name="Winter S."/>
            <person name="Shelest E."/>
            <person name="Marcet-Houben M."/>
            <person name="Horn F."/>
            <person name="Wehner S."/>
            <person name="Hoffmann K."/>
            <person name="Riege K."/>
            <person name="Sammeth M."/>
            <person name="Nowrousian M."/>
            <person name="Valiante V."/>
            <person name="Linde J."/>
            <person name="Jacobsen I.D."/>
            <person name="Marz M."/>
            <person name="Brakhage A.A."/>
            <person name="Gabaldon T."/>
            <person name="Bocker S."/>
            <person name="Voigt K."/>
        </authorList>
    </citation>
    <scope>NUCLEOTIDE SEQUENCE [LARGE SCALE GENOMIC DNA]</scope>
    <source>
        <strain evidence="1">FSU 9682</strain>
    </source>
</reference>
<keyword evidence="2" id="KW-1185">Reference proteome</keyword>
<sequence length="79" mass="8780">MATTIVKLAPKVRFSPTSNFVRLKVFHRTKLLVLVESVYCASFTIEVAIPRFRNVATSQSGLTVDLLNFFFDEVGGDIG</sequence>
<dbReference type="AlphaFoldDB" id="A0A068S482"/>
<dbReference type="EMBL" id="CBTN010000039">
    <property type="protein sequence ID" value="CDH56662.1"/>
    <property type="molecule type" value="Genomic_DNA"/>
</dbReference>
<proteinExistence type="predicted"/>
<dbReference type="VEuPathDB" id="FungiDB:LCOR_07683.1"/>
<protein>
    <submittedName>
        <fullName evidence="1">Uncharacterized protein</fullName>
    </submittedName>
</protein>
<accession>A0A068S482</accession>
<gene>
    <name evidence="1" type="ORF">LCOR_07683.1</name>
</gene>
<evidence type="ECO:0000313" key="1">
    <source>
        <dbReference type="EMBL" id="CDH56662.1"/>
    </source>
</evidence>
<organism evidence="1 2">
    <name type="scientific">Lichtheimia corymbifera JMRC:FSU:9682</name>
    <dbReference type="NCBI Taxonomy" id="1263082"/>
    <lineage>
        <taxon>Eukaryota</taxon>
        <taxon>Fungi</taxon>
        <taxon>Fungi incertae sedis</taxon>
        <taxon>Mucoromycota</taxon>
        <taxon>Mucoromycotina</taxon>
        <taxon>Mucoromycetes</taxon>
        <taxon>Mucorales</taxon>
        <taxon>Lichtheimiaceae</taxon>
        <taxon>Lichtheimia</taxon>
    </lineage>
</organism>
<dbReference type="Proteomes" id="UP000027586">
    <property type="component" value="Unassembled WGS sequence"/>
</dbReference>